<dbReference type="PANTHER" id="PTHR34472:SF1">
    <property type="entry name" value="SULFUR CARRIER PROTEIN THIS"/>
    <property type="match status" value="1"/>
</dbReference>
<dbReference type="InterPro" id="IPR016155">
    <property type="entry name" value="Mopterin_synth/thiamin_S_b"/>
</dbReference>
<keyword evidence="2" id="KW-1185">Reference proteome</keyword>
<dbReference type="Proteomes" id="UP000239494">
    <property type="component" value="Unassembled WGS sequence"/>
</dbReference>
<dbReference type="InterPro" id="IPR012675">
    <property type="entry name" value="Beta-grasp_dom_sf"/>
</dbReference>
<evidence type="ECO:0000313" key="2">
    <source>
        <dbReference type="Proteomes" id="UP000239494"/>
    </source>
</evidence>
<dbReference type="NCBIfam" id="TIGR01683">
    <property type="entry name" value="thiS"/>
    <property type="match status" value="1"/>
</dbReference>
<dbReference type="AlphaFoldDB" id="A0A2T0TKY5"/>
<name>A0A2T0TKY5_9PSEU</name>
<protein>
    <submittedName>
        <fullName evidence="1">Sulfur carrier protein</fullName>
    </submittedName>
</protein>
<dbReference type="InterPro" id="IPR003749">
    <property type="entry name" value="ThiS/MoaD-like"/>
</dbReference>
<dbReference type="PANTHER" id="PTHR34472">
    <property type="entry name" value="SULFUR CARRIER PROTEIN THIS"/>
    <property type="match status" value="1"/>
</dbReference>
<accession>A0A2T0TKY5</accession>
<reference evidence="1 2" key="1">
    <citation type="submission" date="2018-03" db="EMBL/GenBank/DDBJ databases">
        <title>Genomic Encyclopedia of Archaeal and Bacterial Type Strains, Phase II (KMG-II): from individual species to whole genera.</title>
        <authorList>
            <person name="Goeker M."/>
        </authorList>
    </citation>
    <scope>NUCLEOTIDE SEQUENCE [LARGE SCALE GENOMIC DNA]</scope>
    <source>
        <strain evidence="1 2">DSM 44720</strain>
    </source>
</reference>
<dbReference type="EMBL" id="PVTF01000001">
    <property type="protein sequence ID" value="PRY46346.1"/>
    <property type="molecule type" value="Genomic_DNA"/>
</dbReference>
<dbReference type="Gene3D" id="3.10.20.30">
    <property type="match status" value="1"/>
</dbReference>
<proteinExistence type="predicted"/>
<dbReference type="CDD" id="cd00565">
    <property type="entry name" value="Ubl_ThiS"/>
    <property type="match status" value="1"/>
</dbReference>
<sequence>MKARVNGELRDLPDGTTVAAVLALLGAPSSGVAVAVDGEVVPRAEWPRTAVPDGGTVEVLTAVQGG</sequence>
<dbReference type="RefSeq" id="WP_106185385.1">
    <property type="nucleotide sequence ID" value="NZ_PVTF01000001.1"/>
</dbReference>
<evidence type="ECO:0000313" key="1">
    <source>
        <dbReference type="EMBL" id="PRY46346.1"/>
    </source>
</evidence>
<gene>
    <name evidence="1" type="ORF">CLV43_101621</name>
</gene>
<dbReference type="SUPFAM" id="SSF54285">
    <property type="entry name" value="MoaD/ThiS"/>
    <property type="match status" value="1"/>
</dbReference>
<dbReference type="Pfam" id="PF02597">
    <property type="entry name" value="ThiS"/>
    <property type="match status" value="1"/>
</dbReference>
<comment type="caution">
    <text evidence="1">The sequence shown here is derived from an EMBL/GenBank/DDBJ whole genome shotgun (WGS) entry which is preliminary data.</text>
</comment>
<dbReference type="OrthoDB" id="163636at2"/>
<dbReference type="InterPro" id="IPR010035">
    <property type="entry name" value="Thi_S"/>
</dbReference>
<organism evidence="1 2">
    <name type="scientific">Umezawaea tangerina</name>
    <dbReference type="NCBI Taxonomy" id="84725"/>
    <lineage>
        <taxon>Bacteria</taxon>
        <taxon>Bacillati</taxon>
        <taxon>Actinomycetota</taxon>
        <taxon>Actinomycetes</taxon>
        <taxon>Pseudonocardiales</taxon>
        <taxon>Pseudonocardiaceae</taxon>
        <taxon>Umezawaea</taxon>
    </lineage>
</organism>